<comment type="caution">
    <text evidence="3">The sequence shown here is derived from an EMBL/GenBank/DDBJ whole genome shotgun (WGS) entry which is preliminary data.</text>
</comment>
<keyword evidence="4" id="KW-1185">Reference proteome</keyword>
<feature type="signal peptide" evidence="2">
    <location>
        <begin position="1"/>
        <end position="22"/>
    </location>
</feature>
<evidence type="ECO:0000256" key="2">
    <source>
        <dbReference type="SAM" id="SignalP"/>
    </source>
</evidence>
<protein>
    <submittedName>
        <fullName evidence="3">Uncharacterized protein</fullName>
    </submittedName>
</protein>
<feature type="region of interest" description="Disordered" evidence="1">
    <location>
        <begin position="129"/>
        <end position="150"/>
    </location>
</feature>
<proteinExistence type="predicted"/>
<dbReference type="AlphaFoldDB" id="A0AAV0XCH8"/>
<feature type="chain" id="PRO_5043976227" evidence="2">
    <location>
        <begin position="23"/>
        <end position="150"/>
    </location>
</feature>
<reference evidence="3 4" key="1">
    <citation type="submission" date="2023-01" db="EMBL/GenBank/DDBJ databases">
        <authorList>
            <person name="Whitehead M."/>
        </authorList>
    </citation>
    <scope>NUCLEOTIDE SEQUENCE [LARGE SCALE GENOMIC DNA]</scope>
</reference>
<evidence type="ECO:0000313" key="3">
    <source>
        <dbReference type="EMBL" id="CAI6365782.1"/>
    </source>
</evidence>
<dbReference type="EMBL" id="CARXXK010000004">
    <property type="protein sequence ID" value="CAI6365782.1"/>
    <property type="molecule type" value="Genomic_DNA"/>
</dbReference>
<accession>A0AAV0XCH8</accession>
<evidence type="ECO:0000256" key="1">
    <source>
        <dbReference type="SAM" id="MobiDB-lite"/>
    </source>
</evidence>
<sequence length="150" mass="16069">MITAVHCSALLCMMVACGHVLAYPYNGNNMQWSNPGAGAMGYHHQQPGFGGNVGQQRGYGGGAGFGGGNFGQGSAFGGQSRWQSAGYGGQQQGAEAYQTNVFNEPDRYGYDYTMPGATVHFLMYKKQGNRESGSNHHNHGVDSSGWDKRY</sequence>
<dbReference type="Proteomes" id="UP001160148">
    <property type="component" value="Unassembled WGS sequence"/>
</dbReference>
<keyword evidence="2" id="KW-0732">Signal</keyword>
<organism evidence="3 4">
    <name type="scientific">Macrosiphum euphorbiae</name>
    <name type="common">potato aphid</name>
    <dbReference type="NCBI Taxonomy" id="13131"/>
    <lineage>
        <taxon>Eukaryota</taxon>
        <taxon>Metazoa</taxon>
        <taxon>Ecdysozoa</taxon>
        <taxon>Arthropoda</taxon>
        <taxon>Hexapoda</taxon>
        <taxon>Insecta</taxon>
        <taxon>Pterygota</taxon>
        <taxon>Neoptera</taxon>
        <taxon>Paraneoptera</taxon>
        <taxon>Hemiptera</taxon>
        <taxon>Sternorrhyncha</taxon>
        <taxon>Aphidomorpha</taxon>
        <taxon>Aphidoidea</taxon>
        <taxon>Aphididae</taxon>
        <taxon>Macrosiphini</taxon>
        <taxon>Macrosiphum</taxon>
    </lineage>
</organism>
<gene>
    <name evidence="3" type="ORF">MEUPH1_LOCUS20455</name>
</gene>
<evidence type="ECO:0000313" key="4">
    <source>
        <dbReference type="Proteomes" id="UP001160148"/>
    </source>
</evidence>
<name>A0AAV0XCH8_9HEMI</name>